<feature type="non-terminal residue" evidence="2">
    <location>
        <position position="106"/>
    </location>
</feature>
<evidence type="ECO:0000313" key="3">
    <source>
        <dbReference type="Proteomes" id="UP000682733"/>
    </source>
</evidence>
<feature type="region of interest" description="Disordered" evidence="1">
    <location>
        <begin position="1"/>
        <end position="26"/>
    </location>
</feature>
<gene>
    <name evidence="2" type="ORF">TMI583_LOCUS45618</name>
</gene>
<sequence>KKAAAIKKTSTIHFSDDESAEEETAQNYNSNVLTTQTNFFDDDWYELGMEEKEDESDNDDEQTDTSTDYWTDEQDELSIKLPFSVEYAYADASQNEMFGNTEEKTL</sequence>
<evidence type="ECO:0000256" key="1">
    <source>
        <dbReference type="SAM" id="MobiDB-lite"/>
    </source>
</evidence>
<dbReference type="EMBL" id="CAJOBA010082094">
    <property type="protein sequence ID" value="CAF4446459.1"/>
    <property type="molecule type" value="Genomic_DNA"/>
</dbReference>
<proteinExistence type="predicted"/>
<comment type="caution">
    <text evidence="2">The sequence shown here is derived from an EMBL/GenBank/DDBJ whole genome shotgun (WGS) entry which is preliminary data.</text>
</comment>
<accession>A0A8S2WGS3</accession>
<dbReference type="AlphaFoldDB" id="A0A8S2WGS3"/>
<reference evidence="2" key="1">
    <citation type="submission" date="2021-02" db="EMBL/GenBank/DDBJ databases">
        <authorList>
            <person name="Nowell W R."/>
        </authorList>
    </citation>
    <scope>NUCLEOTIDE SEQUENCE</scope>
</reference>
<feature type="compositionally biased region" description="Acidic residues" evidence="1">
    <location>
        <begin position="51"/>
        <end position="63"/>
    </location>
</feature>
<name>A0A8S2WGS3_9BILA</name>
<evidence type="ECO:0000313" key="2">
    <source>
        <dbReference type="EMBL" id="CAF4446459.1"/>
    </source>
</evidence>
<protein>
    <submittedName>
        <fullName evidence="2">Uncharacterized protein</fullName>
    </submittedName>
</protein>
<dbReference type="Proteomes" id="UP000682733">
    <property type="component" value="Unassembled WGS sequence"/>
</dbReference>
<organism evidence="2 3">
    <name type="scientific">Didymodactylos carnosus</name>
    <dbReference type="NCBI Taxonomy" id="1234261"/>
    <lineage>
        <taxon>Eukaryota</taxon>
        <taxon>Metazoa</taxon>
        <taxon>Spiralia</taxon>
        <taxon>Gnathifera</taxon>
        <taxon>Rotifera</taxon>
        <taxon>Eurotatoria</taxon>
        <taxon>Bdelloidea</taxon>
        <taxon>Philodinida</taxon>
        <taxon>Philodinidae</taxon>
        <taxon>Didymodactylos</taxon>
    </lineage>
</organism>
<feature type="region of interest" description="Disordered" evidence="1">
    <location>
        <begin position="46"/>
        <end position="72"/>
    </location>
</feature>